<dbReference type="InterPro" id="IPR040442">
    <property type="entry name" value="Pyrv_kinase-like_dom_sf"/>
</dbReference>
<protein>
    <submittedName>
        <fullName evidence="6">CoA ester lyase</fullName>
    </submittedName>
</protein>
<dbReference type="SUPFAM" id="SSF51621">
    <property type="entry name" value="Phosphoenolpyruvate/pyruvate domain"/>
    <property type="match status" value="1"/>
</dbReference>
<evidence type="ECO:0000256" key="1">
    <source>
        <dbReference type="ARBA" id="ARBA00001946"/>
    </source>
</evidence>
<gene>
    <name evidence="6" type="ORF">OOZ53_08425</name>
</gene>
<evidence type="ECO:0000256" key="2">
    <source>
        <dbReference type="ARBA" id="ARBA00005568"/>
    </source>
</evidence>
<reference evidence="6" key="1">
    <citation type="submission" date="2022-11" db="EMBL/GenBank/DDBJ databases">
        <title>Hoeflea poritis sp. nov., isolated from scleractinian coral Porites lutea.</title>
        <authorList>
            <person name="Zhang G."/>
            <person name="Wei Q."/>
            <person name="Cai L."/>
        </authorList>
    </citation>
    <scope>NUCLEOTIDE SEQUENCE</scope>
    <source>
        <strain evidence="6">E7-10</strain>
    </source>
</reference>
<name>A0ABT4VKX4_9HYPH</name>
<dbReference type="EMBL" id="JAPJZH010000004">
    <property type="protein sequence ID" value="MDA4845371.1"/>
    <property type="molecule type" value="Genomic_DNA"/>
</dbReference>
<evidence type="ECO:0000313" key="7">
    <source>
        <dbReference type="Proteomes" id="UP001148313"/>
    </source>
</evidence>
<sequence>MTHAQDKTAKQARPVWARRSVLYIPANNARAMEKAEGLCCDSVIFDLEDAVGPDDKDEARRALSKWFAAARNREKEYIIRINALSSPWGREDLEAACACRPSAILLPKVNAAGDIEQAEALLSQCDDSGGVRLWAMMETPRGIANAISIADAGLKTGSRLDCFVVGTNDLAKETGVAIPEGRRFMTSWLMQIVLAARAAGLDALDGVYNDFRDTEGFRAECAEGRLMGFDGKTLIHPLQIEPANAAFGLSPQAIVDAREIAQAFAMPENKGKGVIRINGRMVERLHLEQAEKLLKKAATQQ</sequence>
<dbReference type="Pfam" id="PF03328">
    <property type="entry name" value="HpcH_HpaI"/>
    <property type="match status" value="1"/>
</dbReference>
<dbReference type="GO" id="GO:0016829">
    <property type="term" value="F:lyase activity"/>
    <property type="evidence" value="ECO:0007669"/>
    <property type="project" value="UniProtKB-KW"/>
</dbReference>
<dbReference type="PIRSF" id="PIRSF015582">
    <property type="entry name" value="Cit_lyase_B"/>
    <property type="match status" value="1"/>
</dbReference>
<keyword evidence="3" id="KW-0479">Metal-binding</keyword>
<accession>A0ABT4VKX4</accession>
<keyword evidence="7" id="KW-1185">Reference proteome</keyword>
<evidence type="ECO:0000256" key="4">
    <source>
        <dbReference type="ARBA" id="ARBA00022842"/>
    </source>
</evidence>
<comment type="caution">
    <text evidence="6">The sequence shown here is derived from an EMBL/GenBank/DDBJ whole genome shotgun (WGS) entry which is preliminary data.</text>
</comment>
<evidence type="ECO:0000313" key="6">
    <source>
        <dbReference type="EMBL" id="MDA4845371.1"/>
    </source>
</evidence>
<keyword evidence="6" id="KW-0456">Lyase</keyword>
<feature type="domain" description="HpcH/HpaI aldolase/citrate lyase" evidence="5">
    <location>
        <begin position="19"/>
        <end position="237"/>
    </location>
</feature>
<dbReference type="InterPro" id="IPR011206">
    <property type="entry name" value="Citrate_lyase_beta/mcl1/mcl2"/>
</dbReference>
<dbReference type="PANTHER" id="PTHR32308:SF10">
    <property type="entry name" value="CITRATE LYASE SUBUNIT BETA"/>
    <property type="match status" value="1"/>
</dbReference>
<dbReference type="Gene3D" id="3.20.20.60">
    <property type="entry name" value="Phosphoenolpyruvate-binding domains"/>
    <property type="match status" value="1"/>
</dbReference>
<organism evidence="6 7">
    <name type="scientific">Hoeflea poritis</name>
    <dbReference type="NCBI Taxonomy" id="2993659"/>
    <lineage>
        <taxon>Bacteria</taxon>
        <taxon>Pseudomonadati</taxon>
        <taxon>Pseudomonadota</taxon>
        <taxon>Alphaproteobacteria</taxon>
        <taxon>Hyphomicrobiales</taxon>
        <taxon>Rhizobiaceae</taxon>
        <taxon>Hoeflea</taxon>
    </lineage>
</organism>
<proteinExistence type="inferred from homology"/>
<dbReference type="InterPro" id="IPR005000">
    <property type="entry name" value="Aldolase/citrate-lyase_domain"/>
</dbReference>
<keyword evidence="4" id="KW-0460">Magnesium</keyword>
<evidence type="ECO:0000256" key="3">
    <source>
        <dbReference type="ARBA" id="ARBA00022723"/>
    </source>
</evidence>
<comment type="cofactor">
    <cofactor evidence="1">
        <name>Mg(2+)</name>
        <dbReference type="ChEBI" id="CHEBI:18420"/>
    </cofactor>
</comment>
<comment type="similarity">
    <text evidence="2">Belongs to the HpcH/HpaI aldolase family.</text>
</comment>
<dbReference type="RefSeq" id="WP_271088991.1">
    <property type="nucleotide sequence ID" value="NZ_JAPJZH010000004.1"/>
</dbReference>
<dbReference type="Proteomes" id="UP001148313">
    <property type="component" value="Unassembled WGS sequence"/>
</dbReference>
<dbReference type="PANTHER" id="PTHR32308">
    <property type="entry name" value="LYASE BETA SUBUNIT, PUTATIVE (AFU_ORTHOLOGUE AFUA_4G13030)-RELATED"/>
    <property type="match status" value="1"/>
</dbReference>
<dbReference type="InterPro" id="IPR015813">
    <property type="entry name" value="Pyrv/PenolPyrv_kinase-like_dom"/>
</dbReference>
<evidence type="ECO:0000259" key="5">
    <source>
        <dbReference type="Pfam" id="PF03328"/>
    </source>
</evidence>